<dbReference type="GO" id="GO:0016020">
    <property type="term" value="C:membrane"/>
    <property type="evidence" value="ECO:0007669"/>
    <property type="project" value="UniProtKB-SubCell"/>
</dbReference>
<evidence type="ECO:0000256" key="2">
    <source>
        <dbReference type="ARBA" id="ARBA00004536"/>
    </source>
</evidence>
<dbReference type="GO" id="GO:0098609">
    <property type="term" value="P:cell-cell adhesion"/>
    <property type="evidence" value="ECO:0007669"/>
    <property type="project" value="TreeGrafter"/>
</dbReference>
<evidence type="ECO:0000256" key="1">
    <source>
        <dbReference type="ARBA" id="ARBA00004141"/>
    </source>
</evidence>
<dbReference type="InterPro" id="IPR004031">
    <property type="entry name" value="PMP22/EMP/MP20/Claudin"/>
</dbReference>
<comment type="similarity">
    <text evidence="3">Belongs to the TMEM47 family.</text>
</comment>
<name>A0A3Q3EW50_9LABR</name>
<dbReference type="GO" id="GO:0005912">
    <property type="term" value="C:adherens junction"/>
    <property type="evidence" value="ECO:0007669"/>
    <property type="project" value="UniProtKB-SubCell"/>
</dbReference>
<evidence type="ECO:0000256" key="7">
    <source>
        <dbReference type="ARBA" id="ARBA00023136"/>
    </source>
</evidence>
<comment type="subcellular location">
    <subcellularLocation>
        <location evidence="2">Cell junction</location>
        <location evidence="2">Adherens junction</location>
    </subcellularLocation>
    <subcellularLocation>
        <location evidence="1">Membrane</location>
        <topology evidence="1">Multi-pass membrane protein</topology>
    </subcellularLocation>
</comment>
<keyword evidence="6 10" id="KW-1133">Transmembrane helix</keyword>
<evidence type="ECO:0000256" key="3">
    <source>
        <dbReference type="ARBA" id="ARBA00008691"/>
    </source>
</evidence>
<feature type="transmembrane region" description="Helical" evidence="10">
    <location>
        <begin position="133"/>
        <end position="157"/>
    </location>
</feature>
<dbReference type="PANTHER" id="PTHR14399:SF3">
    <property type="entry name" value="TRANSMEMBRANE PROTEIN 47"/>
    <property type="match status" value="1"/>
</dbReference>
<dbReference type="Gene3D" id="1.20.140.150">
    <property type="match status" value="1"/>
</dbReference>
<dbReference type="InParanoid" id="A0A3Q3EW50"/>
<dbReference type="AlphaFoldDB" id="A0A3Q3EW50"/>
<reference evidence="11" key="2">
    <citation type="submission" date="2025-09" db="UniProtKB">
        <authorList>
            <consortium name="Ensembl"/>
        </authorList>
    </citation>
    <scope>IDENTIFICATION</scope>
</reference>
<organism evidence="11 12">
    <name type="scientific">Labrus bergylta</name>
    <name type="common">ballan wrasse</name>
    <dbReference type="NCBI Taxonomy" id="56723"/>
    <lineage>
        <taxon>Eukaryota</taxon>
        <taxon>Metazoa</taxon>
        <taxon>Chordata</taxon>
        <taxon>Craniata</taxon>
        <taxon>Vertebrata</taxon>
        <taxon>Euteleostomi</taxon>
        <taxon>Actinopterygii</taxon>
        <taxon>Neopterygii</taxon>
        <taxon>Teleostei</taxon>
        <taxon>Neoteleostei</taxon>
        <taxon>Acanthomorphata</taxon>
        <taxon>Eupercaria</taxon>
        <taxon>Labriformes</taxon>
        <taxon>Labridae</taxon>
        <taxon>Labrus</taxon>
    </lineage>
</organism>
<dbReference type="GeneTree" id="ENSGT00530000063484"/>
<evidence type="ECO:0000256" key="10">
    <source>
        <dbReference type="SAM" id="Phobius"/>
    </source>
</evidence>
<reference evidence="11" key="1">
    <citation type="submission" date="2025-08" db="UniProtKB">
        <authorList>
            <consortium name="Ensembl"/>
        </authorList>
    </citation>
    <scope>IDENTIFICATION</scope>
</reference>
<sequence length="203" mass="22148">PHTIWKGYTNTNPPISILLPRHVVRCHRDGGVGAQLPADAAEAGRAGVRVPGALPGCGSRDEPGVGDCRRPVLPVLWESCWKPVSTEDWQCSSTLGSDWQVATLALLLGGGALVLMSFLVALVAVCIGTRRRFYAPVAFMLFAAVVLQACSLVLYPIKFIESINLRIYHEFNWGYGLAWGGTIFSFGGGILYCLNPKNYEEYY</sequence>
<keyword evidence="12" id="KW-1185">Reference proteome</keyword>
<evidence type="ECO:0000256" key="6">
    <source>
        <dbReference type="ARBA" id="ARBA00022989"/>
    </source>
</evidence>
<feature type="transmembrane region" description="Helical" evidence="10">
    <location>
        <begin position="177"/>
        <end position="194"/>
    </location>
</feature>
<keyword evidence="7 10" id="KW-0472">Membrane</keyword>
<accession>A0A3Q3EW50</accession>
<evidence type="ECO:0000256" key="4">
    <source>
        <dbReference type="ARBA" id="ARBA00022692"/>
    </source>
</evidence>
<dbReference type="Ensembl" id="ENSLBET00000012193.1">
    <property type="protein sequence ID" value="ENSLBEP00000011599.1"/>
    <property type="gene ID" value="ENSLBEG00000008940.1"/>
</dbReference>
<protein>
    <recommendedName>
        <fullName evidence="8">Transmembrane protein 47</fullName>
    </recommendedName>
    <alternativeName>
        <fullName evidence="9">Transmembrane 4 superfamily member 10</fullName>
    </alternativeName>
</protein>
<dbReference type="Proteomes" id="UP000261660">
    <property type="component" value="Unplaced"/>
</dbReference>
<proteinExistence type="inferred from homology"/>
<keyword evidence="4 10" id="KW-0812">Transmembrane</keyword>
<dbReference type="Pfam" id="PF00822">
    <property type="entry name" value="PMP22_Claudin"/>
    <property type="match status" value="1"/>
</dbReference>
<evidence type="ECO:0000256" key="5">
    <source>
        <dbReference type="ARBA" id="ARBA00022949"/>
    </source>
</evidence>
<evidence type="ECO:0000313" key="11">
    <source>
        <dbReference type="Ensembl" id="ENSLBEP00000011599.1"/>
    </source>
</evidence>
<keyword evidence="5" id="KW-0965">Cell junction</keyword>
<dbReference type="STRING" id="56723.ENSLBEP00000011599"/>
<feature type="transmembrane region" description="Helical" evidence="10">
    <location>
        <begin position="104"/>
        <end position="126"/>
    </location>
</feature>
<dbReference type="InterPro" id="IPR015664">
    <property type="entry name" value="P53_induced"/>
</dbReference>
<evidence type="ECO:0000256" key="8">
    <source>
        <dbReference type="ARBA" id="ARBA00039383"/>
    </source>
</evidence>
<evidence type="ECO:0000313" key="12">
    <source>
        <dbReference type="Proteomes" id="UP000261660"/>
    </source>
</evidence>
<evidence type="ECO:0000256" key="9">
    <source>
        <dbReference type="ARBA" id="ARBA00041506"/>
    </source>
</evidence>
<dbReference type="PANTHER" id="PTHR14399">
    <property type="entry name" value="P53-INDUCED PROTEIN RELATED"/>
    <property type="match status" value="1"/>
</dbReference>